<feature type="transmembrane region" description="Helical" evidence="7">
    <location>
        <begin position="202"/>
        <end position="229"/>
    </location>
</feature>
<dbReference type="InterPro" id="IPR036259">
    <property type="entry name" value="MFS_trans_sf"/>
</dbReference>
<reference evidence="8" key="1">
    <citation type="submission" date="2022-05" db="EMBL/GenBank/DDBJ databases">
        <title>The Musa troglodytarum L. genome provides insights into the mechanism of non-climacteric behaviour and enrichment of carotenoids.</title>
        <authorList>
            <person name="Wang J."/>
        </authorList>
    </citation>
    <scope>NUCLEOTIDE SEQUENCE</scope>
    <source>
        <tissue evidence="8">Leaf</tissue>
    </source>
</reference>
<dbReference type="GO" id="GO:0016020">
    <property type="term" value="C:membrane"/>
    <property type="evidence" value="ECO:0007669"/>
    <property type="project" value="UniProtKB-SubCell"/>
</dbReference>
<dbReference type="EMBL" id="CP097508">
    <property type="protein sequence ID" value="URE08605.1"/>
    <property type="molecule type" value="Genomic_DNA"/>
</dbReference>
<dbReference type="AlphaFoldDB" id="A0A9E7G5G3"/>
<proteinExistence type="inferred from homology"/>
<dbReference type="EMBL" id="CP097508">
    <property type="protein sequence ID" value="URE08606.1"/>
    <property type="molecule type" value="Genomic_DNA"/>
</dbReference>
<feature type="transmembrane region" description="Helical" evidence="7">
    <location>
        <begin position="178"/>
        <end position="196"/>
    </location>
</feature>
<evidence type="ECO:0000256" key="2">
    <source>
        <dbReference type="ARBA" id="ARBA00006824"/>
    </source>
</evidence>
<dbReference type="EMBL" id="CP097508">
    <property type="protein sequence ID" value="URE08603.1"/>
    <property type="molecule type" value="Genomic_DNA"/>
</dbReference>
<dbReference type="InterPro" id="IPR007248">
    <property type="entry name" value="Mpv17_PMP22"/>
</dbReference>
<evidence type="ECO:0000313" key="9">
    <source>
        <dbReference type="Proteomes" id="UP001055439"/>
    </source>
</evidence>
<feature type="compositionally biased region" description="Gly residues" evidence="6">
    <location>
        <begin position="437"/>
        <end position="461"/>
    </location>
</feature>
<keyword evidence="3 7" id="KW-0812">Transmembrane</keyword>
<feature type="transmembrane region" description="Helical" evidence="7">
    <location>
        <begin position="147"/>
        <end position="166"/>
    </location>
</feature>
<dbReference type="PANTHER" id="PTHR11266">
    <property type="entry name" value="PEROXISOMAL MEMBRANE PROTEIN 2, PXMP2 MPV17"/>
    <property type="match status" value="1"/>
</dbReference>
<keyword evidence="5 7" id="KW-0472">Membrane</keyword>
<gene>
    <name evidence="8" type="ORF">MUK42_03776</name>
</gene>
<evidence type="ECO:0000256" key="4">
    <source>
        <dbReference type="ARBA" id="ARBA00022989"/>
    </source>
</evidence>
<evidence type="ECO:0000256" key="5">
    <source>
        <dbReference type="ARBA" id="ARBA00023136"/>
    </source>
</evidence>
<evidence type="ECO:0000256" key="1">
    <source>
        <dbReference type="ARBA" id="ARBA00004141"/>
    </source>
</evidence>
<feature type="transmembrane region" description="Helical" evidence="7">
    <location>
        <begin position="103"/>
        <end position="127"/>
    </location>
</feature>
<comment type="subcellular location">
    <subcellularLocation>
        <location evidence="1">Membrane</location>
        <topology evidence="1">Multi-pass membrane protein</topology>
    </subcellularLocation>
</comment>
<dbReference type="Pfam" id="PF04117">
    <property type="entry name" value="Mpv17_PMP22"/>
    <property type="match status" value="1"/>
</dbReference>
<name>A0A9E7G5G3_9LILI</name>
<feature type="transmembrane region" description="Helical" evidence="7">
    <location>
        <begin position="550"/>
        <end position="570"/>
    </location>
</feature>
<dbReference type="OrthoDB" id="430207at2759"/>
<dbReference type="PANTHER" id="PTHR11266:SF80">
    <property type="entry name" value="PEROXISOMAL MEMBRANE PROTEIN 2"/>
    <property type="match status" value="1"/>
</dbReference>
<feature type="transmembrane region" description="Helical" evidence="7">
    <location>
        <begin position="517"/>
        <end position="538"/>
    </location>
</feature>
<feature type="transmembrane region" description="Helical" evidence="7">
    <location>
        <begin position="66"/>
        <end position="82"/>
    </location>
</feature>
<sequence>MAGNSEPLLKKKVYFDNCPGCKQDRKNEASLGIPYKDFFYVWIVTLCTALPISSLFPFLYFMVSTAWGIGLIIGPAIGGYFAQPAEKYPEIFSQDSIFARFPYFLPCLCISLFAVGVLIASVWLPIFSLWAVSGKRYGGLSLSTKDVGEILAVSGLGLLVFQTLLYPPLEKLVGPINSLRLAAILSIPLLVAYPFIAKLSGLPLMLIVNLASLLKNTLSVTIITGLFILQNIAVAQDQRGAANGIAVTAMSIFKAIAPAAGGAIYTTIADFPGHKSANMLPSFRLVIIFLNHKYQHTALLVNPVVACESHATSRLLKGKRDALMALTLRLGQSLRWWGGIMLRCSAKMVAFLPNSRIVASHGLGLPRIPFARFRNLHRFALDCGTKRLPGARHPLGPFFSFTNPGSSVGFGGVVRLLSSGFEPKGFDSLRLRAASDGGSGGPTGGDGAWSDGGSGGGGGDESGGGNDRFFLSWYLMALDKYPVITKAITSALLTLTGDLICQLLIDQVTKLDLRRTFVFTFLGLVLVGPTLHFWYLYLSKLVTFPGASGAFLRLILDQFVFSPIFIGVFLSSVVALEGRPSQIKQKLQQEWFSAVLANWQLWIPFQFLNFRFVPQKFQVLAANFVALAWNVILSFKAHKEIVLK</sequence>
<accession>A0A9E7G5G3</accession>
<organism evidence="8 9">
    <name type="scientific">Musa troglodytarum</name>
    <name type="common">fe'i banana</name>
    <dbReference type="NCBI Taxonomy" id="320322"/>
    <lineage>
        <taxon>Eukaryota</taxon>
        <taxon>Viridiplantae</taxon>
        <taxon>Streptophyta</taxon>
        <taxon>Embryophyta</taxon>
        <taxon>Tracheophyta</taxon>
        <taxon>Spermatophyta</taxon>
        <taxon>Magnoliopsida</taxon>
        <taxon>Liliopsida</taxon>
        <taxon>Zingiberales</taxon>
        <taxon>Musaceae</taxon>
        <taxon>Musa</taxon>
    </lineage>
</organism>
<dbReference type="GO" id="GO:0005737">
    <property type="term" value="C:cytoplasm"/>
    <property type="evidence" value="ECO:0007669"/>
    <property type="project" value="TreeGrafter"/>
</dbReference>
<evidence type="ECO:0000256" key="3">
    <source>
        <dbReference type="ARBA" id="ARBA00022692"/>
    </source>
</evidence>
<evidence type="ECO:0000313" key="8">
    <source>
        <dbReference type="EMBL" id="URE08606.1"/>
    </source>
</evidence>
<dbReference type="Proteomes" id="UP001055439">
    <property type="component" value="Chromosome 6"/>
</dbReference>
<comment type="similarity">
    <text evidence="2">Belongs to the peroxisomal membrane protein PXMP2/4 family.</text>
</comment>
<keyword evidence="9" id="KW-1185">Reference proteome</keyword>
<keyword evidence="4 7" id="KW-1133">Transmembrane helix</keyword>
<evidence type="ECO:0000256" key="6">
    <source>
        <dbReference type="SAM" id="MobiDB-lite"/>
    </source>
</evidence>
<dbReference type="EMBL" id="CP097508">
    <property type="protein sequence ID" value="URE08604.1"/>
    <property type="molecule type" value="Genomic_DNA"/>
</dbReference>
<feature type="region of interest" description="Disordered" evidence="6">
    <location>
        <begin position="436"/>
        <end position="461"/>
    </location>
</feature>
<dbReference type="SUPFAM" id="SSF103473">
    <property type="entry name" value="MFS general substrate transporter"/>
    <property type="match status" value="1"/>
</dbReference>
<evidence type="ECO:0000256" key="7">
    <source>
        <dbReference type="SAM" id="Phobius"/>
    </source>
</evidence>
<feature type="transmembrane region" description="Helical" evidence="7">
    <location>
        <begin position="39"/>
        <end position="60"/>
    </location>
</feature>
<protein>
    <submittedName>
        <fullName evidence="8">Mpv17 PMP22 family protein</fullName>
    </submittedName>
</protein>